<gene>
    <name evidence="11" type="ORF">SAMN05216267_1008118</name>
</gene>
<dbReference type="Pfam" id="PF01336">
    <property type="entry name" value="tRNA_anti-codon"/>
    <property type="match status" value="1"/>
</dbReference>
<dbReference type="GO" id="GO:0003887">
    <property type="term" value="F:DNA-directed DNA polymerase activity"/>
    <property type="evidence" value="ECO:0007669"/>
    <property type="project" value="UniProtKB-KW"/>
</dbReference>
<dbReference type="InterPro" id="IPR003141">
    <property type="entry name" value="Pol/His_phosphatase_N"/>
</dbReference>
<keyword evidence="12" id="KW-1185">Reference proteome</keyword>
<dbReference type="Pfam" id="PF02811">
    <property type="entry name" value="PHP"/>
    <property type="match status" value="1"/>
</dbReference>
<dbReference type="Pfam" id="PF07733">
    <property type="entry name" value="DNA_pol3_alpha"/>
    <property type="match status" value="1"/>
</dbReference>
<evidence type="ECO:0000256" key="1">
    <source>
        <dbReference type="ARBA" id="ARBA00004496"/>
    </source>
</evidence>
<dbReference type="GO" id="GO:0006260">
    <property type="term" value="P:DNA replication"/>
    <property type="evidence" value="ECO:0007669"/>
    <property type="project" value="UniProtKB-KW"/>
</dbReference>
<dbReference type="Proteomes" id="UP000181951">
    <property type="component" value="Unassembled WGS sequence"/>
</dbReference>
<dbReference type="RefSeq" id="WP_069466004.1">
    <property type="nucleotide sequence ID" value="NZ_FODD01000008.1"/>
</dbReference>
<dbReference type="NCBIfam" id="TIGR00594">
    <property type="entry name" value="polc"/>
    <property type="match status" value="1"/>
</dbReference>
<evidence type="ECO:0000256" key="6">
    <source>
        <dbReference type="ARBA" id="ARBA00022695"/>
    </source>
</evidence>
<dbReference type="Gene3D" id="1.10.10.1600">
    <property type="entry name" value="Bacterial DNA polymerase III alpha subunit, thumb domain"/>
    <property type="match status" value="1"/>
</dbReference>
<protein>
    <recommendedName>
        <fullName evidence="4">DNA polymerase III subunit alpha</fullName>
        <ecNumber evidence="3">2.7.7.7</ecNumber>
    </recommendedName>
</protein>
<evidence type="ECO:0000256" key="5">
    <source>
        <dbReference type="ARBA" id="ARBA00022679"/>
    </source>
</evidence>
<dbReference type="InterPro" id="IPR011708">
    <property type="entry name" value="DNA_pol3_alpha_NTPase_dom"/>
</dbReference>
<dbReference type="Gene3D" id="1.10.150.870">
    <property type="match status" value="1"/>
</dbReference>
<dbReference type="Pfam" id="PF14579">
    <property type="entry name" value="HHH_6"/>
    <property type="match status" value="1"/>
</dbReference>
<dbReference type="InterPro" id="IPR040982">
    <property type="entry name" value="DNA_pol3_finger"/>
</dbReference>
<keyword evidence="8" id="KW-0239">DNA-directed DNA polymerase</keyword>
<name>A0A1H8IJK8_9ACTN</name>
<dbReference type="GO" id="GO:0003676">
    <property type="term" value="F:nucleic acid binding"/>
    <property type="evidence" value="ECO:0007669"/>
    <property type="project" value="InterPro"/>
</dbReference>
<evidence type="ECO:0000256" key="3">
    <source>
        <dbReference type="ARBA" id="ARBA00012417"/>
    </source>
</evidence>
<evidence type="ECO:0000256" key="8">
    <source>
        <dbReference type="ARBA" id="ARBA00022932"/>
    </source>
</evidence>
<evidence type="ECO:0000259" key="10">
    <source>
        <dbReference type="SMART" id="SM00481"/>
    </source>
</evidence>
<dbReference type="SUPFAM" id="SSF89550">
    <property type="entry name" value="PHP domain-like"/>
    <property type="match status" value="1"/>
</dbReference>
<dbReference type="AlphaFoldDB" id="A0A1H8IJK8"/>
<dbReference type="InterPro" id="IPR016195">
    <property type="entry name" value="Pol/histidinol_Pase-like"/>
</dbReference>
<keyword evidence="7" id="KW-0235">DNA replication</keyword>
<keyword evidence="5" id="KW-0808">Transferase</keyword>
<dbReference type="OrthoDB" id="9803237at2"/>
<dbReference type="InterPro" id="IPR029460">
    <property type="entry name" value="DNAPol_HHH"/>
</dbReference>
<dbReference type="NCBIfam" id="NF004226">
    <property type="entry name" value="PRK05673.1"/>
    <property type="match status" value="1"/>
</dbReference>
<dbReference type="EC" id="2.7.7.7" evidence="3"/>
<evidence type="ECO:0000313" key="12">
    <source>
        <dbReference type="Proteomes" id="UP000181951"/>
    </source>
</evidence>
<evidence type="ECO:0000313" key="11">
    <source>
        <dbReference type="EMBL" id="SEN68853.1"/>
    </source>
</evidence>
<comment type="subcellular location">
    <subcellularLocation>
        <location evidence="1">Cytoplasm</location>
    </subcellularLocation>
</comment>
<evidence type="ECO:0000256" key="2">
    <source>
        <dbReference type="ARBA" id="ARBA00009496"/>
    </source>
</evidence>
<dbReference type="InterPro" id="IPR041931">
    <property type="entry name" value="DNA_pol3_alpha_thumb_dom"/>
</dbReference>
<dbReference type="PANTHER" id="PTHR32294:SF0">
    <property type="entry name" value="DNA POLYMERASE III SUBUNIT ALPHA"/>
    <property type="match status" value="1"/>
</dbReference>
<evidence type="ECO:0000256" key="9">
    <source>
        <dbReference type="ARBA" id="ARBA00049244"/>
    </source>
</evidence>
<reference evidence="11 12" key="1">
    <citation type="submission" date="2016-10" db="EMBL/GenBank/DDBJ databases">
        <authorList>
            <person name="de Groot N.N."/>
        </authorList>
    </citation>
    <scope>NUCLEOTIDE SEQUENCE [LARGE SCALE GENOMIC DNA]</scope>
    <source>
        <strain evidence="11 12">CGMCC 4.2026</strain>
    </source>
</reference>
<dbReference type="GO" id="GO:0005737">
    <property type="term" value="C:cytoplasm"/>
    <property type="evidence" value="ECO:0007669"/>
    <property type="project" value="UniProtKB-SubCell"/>
</dbReference>
<feature type="domain" description="Polymerase/histidinol phosphatase N-terminal" evidence="10">
    <location>
        <begin position="7"/>
        <end position="74"/>
    </location>
</feature>
<organism evidence="11 12">
    <name type="scientific">Actinacidiphila rubida</name>
    <dbReference type="NCBI Taxonomy" id="310780"/>
    <lineage>
        <taxon>Bacteria</taxon>
        <taxon>Bacillati</taxon>
        <taxon>Actinomycetota</taxon>
        <taxon>Actinomycetes</taxon>
        <taxon>Kitasatosporales</taxon>
        <taxon>Streptomycetaceae</taxon>
        <taxon>Actinacidiphila</taxon>
    </lineage>
</organism>
<dbReference type="SMART" id="SM00481">
    <property type="entry name" value="POLIIIAc"/>
    <property type="match status" value="1"/>
</dbReference>
<evidence type="ECO:0000256" key="4">
    <source>
        <dbReference type="ARBA" id="ARBA00019114"/>
    </source>
</evidence>
<sequence>MTDQPFTHLHVHTQYSLLDGAARLKDMFKACNEMGMSHVAITDHGNLHGAYDFFHQAQAAGVTPVMGIEAYLAPESRRYTKPVKWGAPHQKNDDISGAGAYTHMTIWARNKTGLHNLFRAQSRASFEGFFRKPRMDRELLSEYAEGLMGTTGCPSGEVSTRIRLGQMDEALKAASEYQDIFGKENFFVEIMDHGIDIDRRARDGLMEISRKLKAPFVVTNDSHYTYAHESSAHDTLLCIQTGSNMSDPDRFKFDGSGYYLKSAAEMYAIDSSDAWQEGCRNSQLLIADRVDTEGMFQFKNLMPRFDVPEGYDEVSWFREEVARGMARRFPGGVPQDRQELAEYEMKTIIEMGFPGYFLVVADFIMWAKNNGIAVGPGRGSAAGSIVAYAMGITDLDPVPHGLIFERFLNPERISMPDVDIDFDERRRGEVIRYVTEKYGSDKVAQIATYGTIKAKAAIKDSARVLGYPFSMGDRVTKAMPADVLGKGIPLSGITDKDHPRYSEAAEVRGMYENEPDVTKVIDSAKGIEGLVRQMGVHAAGVIMSSESLIDHVPIFSPKNDGAVVTQWDYPSCESLGLLKMDFLGLRNLTIMDDAVKSIKANKGIDIDLLALPLDDPATYALLSRGDTLGVFQFDGGPMRSLLRMMKPDNFEDISAVSALYRPGPMGMNSHINYALRKNKQQDITPIHPELEAPLKEVLDITYGLIVYQEQVQKAAQVLAGYSLGQADLLRRAMGKKKKEVLDKEFIPFQAGMRERGYSDQAIQSVWDVLVPFAGYAFNKAHSAAYGLVSYWTAYLKANYPAEYMAGLLTSVKDDKDKMALYLNECRRMGIKVLPPDVNESNANFTPSGDDTIVFGLTAVRNVGSNVVESVVKCRKSKGRYASFPDFLDKVEVVVCNKRTVESLIKAGAFDELKHTRRGLTEHFESMIDNVVQVKRKEAEGQFDLFGGMGGDEGDDGPAFGMDVVFSDIEWDKTYLLAQEREMLGLYVSDHPLFGIEHILNDKTDAAIAALAGDYSDGAIVTIGGIISGLQRKMTKQGNAWAIATVEDLAGSVDCMFFPATYQLVSTQLVEDAVVFVKGRLDKREDVPRLVAMELMVPDLSDVGTNAPVVLSIPTVKVTPPLVARLGEVLDSHRGNTEVRVRLQGARSTTVLRLDRHRVTADPSLFGDLKALLGPACLGAGQQAG</sequence>
<comment type="catalytic activity">
    <reaction evidence="9">
        <text>DNA(n) + a 2'-deoxyribonucleoside 5'-triphosphate = DNA(n+1) + diphosphate</text>
        <dbReference type="Rhea" id="RHEA:22508"/>
        <dbReference type="Rhea" id="RHEA-COMP:17339"/>
        <dbReference type="Rhea" id="RHEA-COMP:17340"/>
        <dbReference type="ChEBI" id="CHEBI:33019"/>
        <dbReference type="ChEBI" id="CHEBI:61560"/>
        <dbReference type="ChEBI" id="CHEBI:173112"/>
        <dbReference type="EC" id="2.7.7.7"/>
    </reaction>
</comment>
<dbReference type="EMBL" id="FODD01000008">
    <property type="protein sequence ID" value="SEN68853.1"/>
    <property type="molecule type" value="Genomic_DNA"/>
</dbReference>
<comment type="similarity">
    <text evidence="2">Belongs to the DNA polymerase type-C family. DnaE subfamily.</text>
</comment>
<dbReference type="PANTHER" id="PTHR32294">
    <property type="entry name" value="DNA POLYMERASE III SUBUNIT ALPHA"/>
    <property type="match status" value="1"/>
</dbReference>
<proteinExistence type="inferred from homology"/>
<dbReference type="STRING" id="310780.SAMN05216267_1008118"/>
<dbReference type="GO" id="GO:0008408">
    <property type="term" value="F:3'-5' exonuclease activity"/>
    <property type="evidence" value="ECO:0007669"/>
    <property type="project" value="InterPro"/>
</dbReference>
<dbReference type="Gene3D" id="3.20.20.140">
    <property type="entry name" value="Metal-dependent hydrolases"/>
    <property type="match status" value="1"/>
</dbReference>
<evidence type="ECO:0000256" key="7">
    <source>
        <dbReference type="ARBA" id="ARBA00022705"/>
    </source>
</evidence>
<dbReference type="InterPro" id="IPR004013">
    <property type="entry name" value="PHP_dom"/>
</dbReference>
<dbReference type="InterPro" id="IPR004805">
    <property type="entry name" value="DnaE2/DnaE/PolC"/>
</dbReference>
<dbReference type="InterPro" id="IPR004365">
    <property type="entry name" value="NA-bd_OB_tRNA"/>
</dbReference>
<accession>A0A1H8IJK8</accession>
<dbReference type="CDD" id="cd12113">
    <property type="entry name" value="PHP_PolIIIA_DnaE3"/>
    <property type="match status" value="1"/>
</dbReference>
<dbReference type="CDD" id="cd04485">
    <property type="entry name" value="DnaE_OBF"/>
    <property type="match status" value="1"/>
</dbReference>
<keyword evidence="6" id="KW-0548">Nucleotidyltransferase</keyword>
<dbReference type="Pfam" id="PF17657">
    <property type="entry name" value="DNA_pol3_finger"/>
    <property type="match status" value="1"/>
</dbReference>